<proteinExistence type="predicted"/>
<sequence>MSLLADDGQSYHNRCLPFSMTYCPIDQQSNKRCFLILTGVRHNKRKR</sequence>
<evidence type="ECO:0000313" key="2">
    <source>
        <dbReference type="Proteomes" id="UP000003692"/>
    </source>
</evidence>
<reference evidence="1 2" key="1">
    <citation type="submission" date="2010-02" db="EMBL/GenBank/DDBJ databases">
        <authorList>
            <person name="Weinstock G."/>
            <person name="Sodergren E."/>
            <person name="Clifton S."/>
            <person name="Fulton L."/>
            <person name="Fulton B."/>
            <person name="Courtney L."/>
            <person name="Fronick C."/>
            <person name="Harrison M."/>
            <person name="Strong C."/>
            <person name="Farmer C."/>
            <person name="Delahaunty K."/>
            <person name="Markovic C."/>
            <person name="Hall O."/>
            <person name="Minx P."/>
            <person name="Tomlinson C."/>
            <person name="Mitreva M."/>
            <person name="Nelson J."/>
            <person name="Hou S."/>
            <person name="Wollam A."/>
            <person name="Pepin K.H."/>
            <person name="Johnson M."/>
            <person name="Bhonagiri V."/>
            <person name="Zhang X."/>
            <person name="Suruliraj S."/>
            <person name="Warren W."/>
            <person name="Chinwalla A."/>
            <person name="Mardis E.R."/>
            <person name="Wilson R.K."/>
        </authorList>
    </citation>
    <scope>NUCLEOTIDE SEQUENCE [LARGE SCALE GENOMIC DNA]</scope>
    <source>
        <strain evidence="1 2">ATCC 23685</strain>
    </source>
</reference>
<comment type="caution">
    <text evidence="1">The sequence shown here is derived from an EMBL/GenBank/DDBJ whole genome shotgun (WGS) entry which is preliminary data.</text>
</comment>
<gene>
    <name evidence="1" type="ORF">EDWATA_02815</name>
</gene>
<dbReference type="Proteomes" id="UP000003692">
    <property type="component" value="Unassembled WGS sequence"/>
</dbReference>
<dbReference type="HOGENOM" id="CLU_3167459_0_0_6"/>
<accession>D4F7S9</accession>
<organism evidence="1 2">
    <name type="scientific">Edwardsiella tarda ATCC 23685</name>
    <dbReference type="NCBI Taxonomy" id="500638"/>
    <lineage>
        <taxon>Bacteria</taxon>
        <taxon>Pseudomonadati</taxon>
        <taxon>Pseudomonadota</taxon>
        <taxon>Gammaproteobacteria</taxon>
        <taxon>Enterobacterales</taxon>
        <taxon>Hafniaceae</taxon>
        <taxon>Edwardsiella</taxon>
    </lineage>
</organism>
<protein>
    <submittedName>
        <fullName evidence="1">Uncharacterized protein</fullName>
    </submittedName>
</protein>
<name>D4F7S9_EDWTA</name>
<dbReference type="AlphaFoldDB" id="D4F7S9"/>
<evidence type="ECO:0000313" key="1">
    <source>
        <dbReference type="EMBL" id="EFE22216.1"/>
    </source>
</evidence>
<dbReference type="EMBL" id="ADGK01000239">
    <property type="protein sequence ID" value="EFE22216.1"/>
    <property type="molecule type" value="Genomic_DNA"/>
</dbReference>